<feature type="region of interest" description="Disordered" evidence="1">
    <location>
        <begin position="1"/>
        <end position="28"/>
    </location>
</feature>
<dbReference type="Proteomes" id="UP000234681">
    <property type="component" value="Chromosome 3"/>
</dbReference>
<evidence type="ECO:0000313" key="2">
    <source>
        <dbReference type="EMBL" id="EDL93637.1"/>
    </source>
</evidence>
<accession>A6JT10</accession>
<sequence length="104" mass="11553">MLMEGTQHTSAQEQTGKDLPQDCSRPQRHWLEPRSRAGRVFLTLWHDFCFLPSPAKLEFLSRKHSAVGLAKPGALAWKSISLSGFLMLPTSMKCLMCPQGGAGR</sequence>
<name>A6JT10_RAT</name>
<feature type="compositionally biased region" description="Polar residues" evidence="1">
    <location>
        <begin position="1"/>
        <end position="14"/>
    </location>
</feature>
<dbReference type="AlphaFoldDB" id="A6JT10"/>
<gene>
    <name evidence="2" type="ORF">rCG_45723</name>
</gene>
<evidence type="ECO:0000256" key="1">
    <source>
        <dbReference type="SAM" id="MobiDB-lite"/>
    </source>
</evidence>
<organism evidence="2 3">
    <name type="scientific">Rattus norvegicus</name>
    <name type="common">Rat</name>
    <dbReference type="NCBI Taxonomy" id="10116"/>
    <lineage>
        <taxon>Eukaryota</taxon>
        <taxon>Metazoa</taxon>
        <taxon>Chordata</taxon>
        <taxon>Craniata</taxon>
        <taxon>Vertebrata</taxon>
        <taxon>Euteleostomi</taxon>
        <taxon>Mammalia</taxon>
        <taxon>Eutheria</taxon>
        <taxon>Euarchontoglires</taxon>
        <taxon>Glires</taxon>
        <taxon>Rodentia</taxon>
        <taxon>Myomorpha</taxon>
        <taxon>Muroidea</taxon>
        <taxon>Muridae</taxon>
        <taxon>Murinae</taxon>
        <taxon>Rattus</taxon>
    </lineage>
</organism>
<proteinExistence type="predicted"/>
<protein>
    <submittedName>
        <fullName evidence="2">RCG45723</fullName>
    </submittedName>
</protein>
<reference evidence="2 3" key="1">
    <citation type="submission" date="2005-09" db="EMBL/GenBank/DDBJ databases">
        <authorList>
            <person name="Mural R.J."/>
            <person name="Li P.W."/>
            <person name="Adams M.D."/>
            <person name="Amanatides P.G."/>
            <person name="Baden-Tillson H."/>
            <person name="Barnstead M."/>
            <person name="Chin S.H."/>
            <person name="Dew I."/>
            <person name="Evans C.A."/>
            <person name="Ferriera S."/>
            <person name="Flanigan M."/>
            <person name="Fosler C."/>
            <person name="Glodek A."/>
            <person name="Gu Z."/>
            <person name="Holt R.A."/>
            <person name="Jennings D."/>
            <person name="Kraft C.L."/>
            <person name="Lu F."/>
            <person name="Nguyen T."/>
            <person name="Nusskern D.R."/>
            <person name="Pfannkoch C.M."/>
            <person name="Sitter C."/>
            <person name="Sutton G.G."/>
            <person name="Venter J.C."/>
            <person name="Wang Z."/>
            <person name="Woodage T."/>
            <person name="Zheng X.H."/>
            <person name="Zhong F."/>
        </authorList>
    </citation>
    <scope>NUCLEOTIDE SEQUENCE [LARGE SCALE GENOMIC DNA]</scope>
    <source>
        <strain>BN</strain>
        <strain evidence="3">Sprague-Dawley</strain>
    </source>
</reference>
<dbReference type="EMBL" id="CH474001">
    <property type="protein sequence ID" value="EDL93637.1"/>
    <property type="molecule type" value="Genomic_DNA"/>
</dbReference>
<evidence type="ECO:0000313" key="3">
    <source>
        <dbReference type="Proteomes" id="UP000234681"/>
    </source>
</evidence>
<feature type="non-terminal residue" evidence="2">
    <location>
        <position position="104"/>
    </location>
</feature>